<dbReference type="GO" id="GO:0019646">
    <property type="term" value="P:aerobic electron transport chain"/>
    <property type="evidence" value="ECO:0007669"/>
    <property type="project" value="TreeGrafter"/>
</dbReference>
<dbReference type="GO" id="GO:0005886">
    <property type="term" value="C:plasma membrane"/>
    <property type="evidence" value="ECO:0007669"/>
    <property type="project" value="UniProtKB-SubCell"/>
</dbReference>
<organism evidence="8 9">
    <name type="scientific">Sphingomonas panacisoli</name>
    <dbReference type="NCBI Taxonomy" id="1813879"/>
    <lineage>
        <taxon>Bacteria</taxon>
        <taxon>Pseudomonadati</taxon>
        <taxon>Pseudomonadota</taxon>
        <taxon>Alphaproteobacteria</taxon>
        <taxon>Sphingomonadales</taxon>
        <taxon>Sphingomonadaceae</taxon>
        <taxon>Sphingomonas</taxon>
    </lineage>
</organism>
<dbReference type="OrthoDB" id="9776710at2"/>
<dbReference type="RefSeq" id="WP_146572550.1">
    <property type="nucleotide sequence ID" value="NZ_CP042306.1"/>
</dbReference>
<evidence type="ECO:0000313" key="8">
    <source>
        <dbReference type="EMBL" id="QDZ08233.1"/>
    </source>
</evidence>
<name>A0A5B8LJ84_9SPHN</name>
<dbReference type="PANTHER" id="PTHR43141:SF4">
    <property type="entry name" value="CYTOCHROME BD2 SUBUNIT II"/>
    <property type="match status" value="1"/>
</dbReference>
<gene>
    <name evidence="8" type="primary">cydB</name>
    <name evidence="8" type="ORF">FPZ24_12705</name>
</gene>
<accession>A0A5B8LJ84</accession>
<feature type="transmembrane region" description="Helical" evidence="7">
    <location>
        <begin position="160"/>
        <end position="182"/>
    </location>
</feature>
<evidence type="ECO:0000256" key="1">
    <source>
        <dbReference type="ARBA" id="ARBA00004651"/>
    </source>
</evidence>
<dbReference type="NCBIfam" id="TIGR00203">
    <property type="entry name" value="cydB"/>
    <property type="match status" value="1"/>
</dbReference>
<evidence type="ECO:0000256" key="2">
    <source>
        <dbReference type="ARBA" id="ARBA00007543"/>
    </source>
</evidence>
<dbReference type="Pfam" id="PF02322">
    <property type="entry name" value="Cyt_bd_oxida_II"/>
    <property type="match status" value="1"/>
</dbReference>
<feature type="transmembrane region" description="Helical" evidence="7">
    <location>
        <begin position="118"/>
        <end position="140"/>
    </location>
</feature>
<evidence type="ECO:0000256" key="4">
    <source>
        <dbReference type="ARBA" id="ARBA00022692"/>
    </source>
</evidence>
<evidence type="ECO:0000256" key="7">
    <source>
        <dbReference type="SAM" id="Phobius"/>
    </source>
</evidence>
<comment type="similarity">
    <text evidence="2">Belongs to the cytochrome ubiquinol oxidase subunit 2 family.</text>
</comment>
<sequence>MNVSFDLTVVWAAIISLAVALYVVMDGFDLGIGILFGRFKVGGERDTAMNAIAPVWDGNETWLVMGGGGLMAAFPLAYAIILPALYTPLIAMLLGLVFRGVAFEFRWRDPAHRGFWDFAFSAGSVLATLAQGITLGALLQGIHVEGRSYAGGWWDWLTPFSLLCGVALMIGYALLGSCWLIWRSDGPLHDDARKFAKWLTPAMLAAIGAVSLATPFLEGKYYERWFAWPGVLFSAQMPLTVAIVGLLLWRAIAKGKDHSPFLWTLTLFGLCMAGLAISIWPDVIPGRVSIWQAASPAKSQTFMLVGVSILLPLILAYTGWAYWVFRGKVGDEGYHAHDH</sequence>
<feature type="transmembrane region" description="Helical" evidence="7">
    <location>
        <begin position="7"/>
        <end position="25"/>
    </location>
</feature>
<feature type="transmembrane region" description="Helical" evidence="7">
    <location>
        <begin position="194"/>
        <end position="213"/>
    </location>
</feature>
<dbReference type="PANTHER" id="PTHR43141">
    <property type="entry name" value="CYTOCHROME BD2 SUBUNIT II"/>
    <property type="match status" value="1"/>
</dbReference>
<keyword evidence="9" id="KW-1185">Reference proteome</keyword>
<evidence type="ECO:0000256" key="3">
    <source>
        <dbReference type="ARBA" id="ARBA00022475"/>
    </source>
</evidence>
<comment type="subcellular location">
    <subcellularLocation>
        <location evidence="1">Cell membrane</location>
        <topology evidence="1">Multi-pass membrane protein</topology>
    </subcellularLocation>
</comment>
<feature type="transmembrane region" description="Helical" evidence="7">
    <location>
        <begin position="261"/>
        <end position="281"/>
    </location>
</feature>
<keyword evidence="6 7" id="KW-0472">Membrane</keyword>
<dbReference type="AlphaFoldDB" id="A0A5B8LJ84"/>
<keyword evidence="4 7" id="KW-0812">Transmembrane</keyword>
<keyword evidence="5 7" id="KW-1133">Transmembrane helix</keyword>
<evidence type="ECO:0000256" key="5">
    <source>
        <dbReference type="ARBA" id="ARBA00022989"/>
    </source>
</evidence>
<dbReference type="KEGG" id="spai:FPZ24_12705"/>
<feature type="transmembrane region" description="Helical" evidence="7">
    <location>
        <begin position="301"/>
        <end position="325"/>
    </location>
</feature>
<evidence type="ECO:0000256" key="6">
    <source>
        <dbReference type="ARBA" id="ARBA00023136"/>
    </source>
</evidence>
<reference evidence="8 9" key="1">
    <citation type="submission" date="2019-07" db="EMBL/GenBank/DDBJ databases">
        <title>Full genome sequence of Sphingomonas sp. 4R-6-7(HKS19).</title>
        <authorList>
            <person name="Im W.-T."/>
        </authorList>
    </citation>
    <scope>NUCLEOTIDE SEQUENCE [LARGE SCALE GENOMIC DNA]</scope>
    <source>
        <strain evidence="8 9">HKS19</strain>
    </source>
</reference>
<dbReference type="Proteomes" id="UP000315673">
    <property type="component" value="Chromosome"/>
</dbReference>
<evidence type="ECO:0000313" key="9">
    <source>
        <dbReference type="Proteomes" id="UP000315673"/>
    </source>
</evidence>
<proteinExistence type="inferred from homology"/>
<dbReference type="GO" id="GO:0070069">
    <property type="term" value="C:cytochrome complex"/>
    <property type="evidence" value="ECO:0007669"/>
    <property type="project" value="TreeGrafter"/>
</dbReference>
<dbReference type="InterPro" id="IPR003317">
    <property type="entry name" value="Cyt-d_oxidase_su2"/>
</dbReference>
<feature type="transmembrane region" description="Helical" evidence="7">
    <location>
        <begin position="225"/>
        <end position="249"/>
    </location>
</feature>
<protein>
    <submittedName>
        <fullName evidence="8">Cytochrome d ubiquinol oxidase subunit II</fullName>
    </submittedName>
</protein>
<dbReference type="GO" id="GO:0009055">
    <property type="term" value="F:electron transfer activity"/>
    <property type="evidence" value="ECO:0007669"/>
    <property type="project" value="TreeGrafter"/>
</dbReference>
<feature type="transmembrane region" description="Helical" evidence="7">
    <location>
        <begin position="76"/>
        <end position="98"/>
    </location>
</feature>
<dbReference type="GO" id="GO:0016682">
    <property type="term" value="F:oxidoreductase activity, acting on diphenols and related substances as donors, oxygen as acceptor"/>
    <property type="evidence" value="ECO:0007669"/>
    <property type="project" value="TreeGrafter"/>
</dbReference>
<dbReference type="EMBL" id="CP042306">
    <property type="protein sequence ID" value="QDZ08233.1"/>
    <property type="molecule type" value="Genomic_DNA"/>
</dbReference>
<keyword evidence="3" id="KW-1003">Cell membrane</keyword>